<evidence type="ECO:0000256" key="1">
    <source>
        <dbReference type="ARBA" id="ARBA00007637"/>
    </source>
</evidence>
<keyword evidence="3" id="KW-0614">Plasmid</keyword>
<dbReference type="EC" id="5.1.3.2" evidence="3"/>
<dbReference type="SUPFAM" id="SSF51735">
    <property type="entry name" value="NAD(P)-binding Rossmann-fold domains"/>
    <property type="match status" value="1"/>
</dbReference>
<dbReference type="HOGENOM" id="CLU_007383_1_7_3"/>
<dbReference type="Gene3D" id="3.40.50.720">
    <property type="entry name" value="NAD(P)-binding Rossmann-like Domain"/>
    <property type="match status" value="1"/>
</dbReference>
<dbReference type="Proteomes" id="UP000010474">
    <property type="component" value="Plasmid pANACY.04"/>
</dbReference>
<dbReference type="OrthoDB" id="9771073at2"/>
<keyword evidence="3" id="KW-0413">Isomerase</keyword>
<dbReference type="Pfam" id="PF01370">
    <property type="entry name" value="Epimerase"/>
    <property type="match status" value="1"/>
</dbReference>
<dbReference type="PANTHER" id="PTHR43000">
    <property type="entry name" value="DTDP-D-GLUCOSE 4,6-DEHYDRATASE-RELATED"/>
    <property type="match status" value="1"/>
</dbReference>
<evidence type="ECO:0000313" key="4">
    <source>
        <dbReference type="Proteomes" id="UP000010474"/>
    </source>
</evidence>
<comment type="similarity">
    <text evidence="1">Belongs to the NAD(P)-dependent epimerase/dehydratase family.</text>
</comment>
<dbReference type="InterPro" id="IPR001509">
    <property type="entry name" value="Epimerase_deHydtase"/>
</dbReference>
<proteinExistence type="inferred from homology"/>
<evidence type="ECO:0000313" key="3">
    <source>
        <dbReference type="EMBL" id="AFZ61383.1"/>
    </source>
</evidence>
<dbReference type="GO" id="GO:0003978">
    <property type="term" value="F:UDP-glucose 4-epimerase activity"/>
    <property type="evidence" value="ECO:0007669"/>
    <property type="project" value="UniProtKB-EC"/>
</dbReference>
<geneLocation type="plasmid" evidence="3 4">
    <name>pANACY.04</name>
</geneLocation>
<feature type="domain" description="NAD-dependent epimerase/dehydratase" evidence="2">
    <location>
        <begin position="7"/>
        <end position="227"/>
    </location>
</feature>
<dbReference type="EMBL" id="CP003663">
    <property type="protein sequence ID" value="AFZ61383.1"/>
    <property type="molecule type" value="Genomic_DNA"/>
</dbReference>
<dbReference type="PATRIC" id="fig|272123.3.peg.6643"/>
<gene>
    <name evidence="3" type="ordered locus">Anacy_6112</name>
</gene>
<accession>K9ZQ82</accession>
<dbReference type="KEGG" id="acy:Anacy_6112"/>
<protein>
    <submittedName>
        <fullName evidence="3">UDP-glucose 4-epimerase</fullName>
        <ecNumber evidence="3">5.1.3.2</ecNumber>
    </submittedName>
</protein>
<name>K9ZQ82_ANACC</name>
<dbReference type="InterPro" id="IPR036291">
    <property type="entry name" value="NAD(P)-bd_dom_sf"/>
</dbReference>
<dbReference type="AlphaFoldDB" id="K9ZQ82"/>
<evidence type="ECO:0000259" key="2">
    <source>
        <dbReference type="Pfam" id="PF01370"/>
    </source>
</evidence>
<sequence length="317" mass="35586">MQKLKCFVTGGNGYIGSHVVEALRKANYDVKVLDITGEGINIDICNLSSLLEIFQQEKPDYVYHIAAIANARTALDNPIQAVQININGTTNVLEASRQNNVKRVILASTCWVANAMPSGILDETTPFLAEGGGHIYTTTKIASEYLAKDYQKLYGLPFTILRYGIPYGPRMWTGLVLRNFLDRAFTKQPLTIFGDGSASRKFVFVEDLAQAHVLALQDIAANQVYNLEGMRFVTLKELAELVSKLVDEVDIIYQYDPSRRGELDNYRKIISANKAYIELGWQPHIDLEEGVRRTINWYQKEVLSSQFDNSGIPVIAR</sequence>
<organism evidence="3 4">
    <name type="scientific">Anabaena cylindrica (strain ATCC 27899 / PCC 7122)</name>
    <dbReference type="NCBI Taxonomy" id="272123"/>
    <lineage>
        <taxon>Bacteria</taxon>
        <taxon>Bacillati</taxon>
        <taxon>Cyanobacteriota</taxon>
        <taxon>Cyanophyceae</taxon>
        <taxon>Nostocales</taxon>
        <taxon>Nostocaceae</taxon>
        <taxon>Anabaena</taxon>
    </lineage>
</organism>
<keyword evidence="4" id="KW-1185">Reference proteome</keyword>
<reference evidence="4" key="1">
    <citation type="journal article" date="2013" name="Proc. Natl. Acad. Sci. U.S.A.">
        <title>Improving the coverage of the cyanobacterial phylum using diversity-driven genome sequencing.</title>
        <authorList>
            <person name="Shih P.M."/>
            <person name="Wu D."/>
            <person name="Latifi A."/>
            <person name="Axen S.D."/>
            <person name="Fewer D.P."/>
            <person name="Talla E."/>
            <person name="Calteau A."/>
            <person name="Cai F."/>
            <person name="Tandeau de Marsac N."/>
            <person name="Rippka R."/>
            <person name="Herdman M."/>
            <person name="Sivonen K."/>
            <person name="Coursin T."/>
            <person name="Laurent T."/>
            <person name="Goodwin L."/>
            <person name="Nolan M."/>
            <person name="Davenport K.W."/>
            <person name="Han C.S."/>
            <person name="Rubin E.M."/>
            <person name="Eisen J.A."/>
            <person name="Woyke T."/>
            <person name="Gugger M."/>
            <person name="Kerfeld C.A."/>
        </authorList>
    </citation>
    <scope>NUCLEOTIDE SEQUENCE [LARGE SCALE GENOMIC DNA]</scope>
    <source>
        <strain evidence="4">ATCC 27899 / PCC 7122</strain>
    </source>
</reference>
<dbReference type="RefSeq" id="WP_015217844.1">
    <property type="nucleotide sequence ID" value="NC_019774.1"/>
</dbReference>